<feature type="chain" id="PRO_5022173591" description="Heavy metal binding domain-containing protein" evidence="1">
    <location>
        <begin position="20"/>
        <end position="110"/>
    </location>
</feature>
<sequence length="110" mass="12041">MIGRILAIILGMIPLTSCANQIYELPLTVNDPANPNAPEAPFSPPLNRFHGEIPVKANQQITEPAPQTTSAIFTCPMHPEIVQSEQSVCPKCGMRLIPKDQKESNPKEKP</sequence>
<feature type="domain" description="Heavy metal binding" evidence="2">
    <location>
        <begin position="73"/>
        <end position="99"/>
    </location>
</feature>
<feature type="signal peptide" evidence="1">
    <location>
        <begin position="1"/>
        <end position="19"/>
    </location>
</feature>
<proteinExistence type="predicted"/>
<dbReference type="Pfam" id="PF19335">
    <property type="entry name" value="HMBD"/>
    <property type="match status" value="1"/>
</dbReference>
<evidence type="ECO:0000313" key="3">
    <source>
        <dbReference type="EMBL" id="TLD41882.1"/>
    </source>
</evidence>
<organism evidence="3 4">
    <name type="scientific">Candidatus Jettenia ecosi</name>
    <dbReference type="NCBI Taxonomy" id="2494326"/>
    <lineage>
        <taxon>Bacteria</taxon>
        <taxon>Pseudomonadati</taxon>
        <taxon>Planctomycetota</taxon>
        <taxon>Candidatus Brocadiia</taxon>
        <taxon>Candidatus Brocadiales</taxon>
        <taxon>Candidatus Brocadiaceae</taxon>
        <taxon>Candidatus Jettenia</taxon>
    </lineage>
</organism>
<comment type="caution">
    <text evidence="3">The sequence shown here is derived from an EMBL/GenBank/DDBJ whole genome shotgun (WGS) entry which is preliminary data.</text>
</comment>
<dbReference type="Proteomes" id="UP000319783">
    <property type="component" value="Unassembled WGS sequence"/>
</dbReference>
<reference evidence="3 4" key="1">
    <citation type="submission" date="2019-04" db="EMBL/GenBank/DDBJ databases">
        <title>Genome of a novel bacterium Candidatus Jettenia ecosi reconstructed from metagenome of an anammox bioreactor.</title>
        <authorList>
            <person name="Mardanov A.V."/>
            <person name="Beletsky A.V."/>
            <person name="Ravin N.V."/>
            <person name="Botchkova E.A."/>
            <person name="Litti Y.V."/>
            <person name="Nozhevnikova A.N."/>
        </authorList>
    </citation>
    <scope>NUCLEOTIDE SEQUENCE [LARGE SCALE GENOMIC DNA]</scope>
    <source>
        <strain evidence="3">J2</strain>
    </source>
</reference>
<keyword evidence="1" id="KW-0732">Signal</keyword>
<protein>
    <recommendedName>
        <fullName evidence="2">Heavy metal binding domain-containing protein</fullName>
    </recommendedName>
</protein>
<dbReference type="EMBL" id="SULG01000033">
    <property type="protein sequence ID" value="TLD41882.1"/>
    <property type="molecule type" value="Genomic_DNA"/>
</dbReference>
<evidence type="ECO:0000313" key="4">
    <source>
        <dbReference type="Proteomes" id="UP000319783"/>
    </source>
</evidence>
<evidence type="ECO:0000256" key="1">
    <source>
        <dbReference type="SAM" id="SignalP"/>
    </source>
</evidence>
<evidence type="ECO:0000259" key="2">
    <source>
        <dbReference type="Pfam" id="PF19335"/>
    </source>
</evidence>
<gene>
    <name evidence="3" type="ORF">JETT_1823</name>
</gene>
<dbReference type="AlphaFoldDB" id="A0A533QB39"/>
<dbReference type="InterPro" id="IPR045800">
    <property type="entry name" value="HMBD"/>
</dbReference>
<name>A0A533QB39_9BACT</name>
<dbReference type="GO" id="GO:0046872">
    <property type="term" value="F:metal ion binding"/>
    <property type="evidence" value="ECO:0007669"/>
    <property type="project" value="InterPro"/>
</dbReference>
<accession>A0A533QB39</accession>